<organism evidence="1">
    <name type="scientific">mine drainage metagenome</name>
    <dbReference type="NCBI Taxonomy" id="410659"/>
    <lineage>
        <taxon>unclassified sequences</taxon>
        <taxon>metagenomes</taxon>
        <taxon>ecological metagenomes</taxon>
    </lineage>
</organism>
<keyword evidence="1" id="KW-0378">Hydrolase</keyword>
<dbReference type="GO" id="GO:0016787">
    <property type="term" value="F:hydrolase activity"/>
    <property type="evidence" value="ECO:0007669"/>
    <property type="project" value="UniProtKB-KW"/>
</dbReference>
<comment type="caution">
    <text evidence="1">The sequence shown here is derived from an EMBL/GenBank/DDBJ whole genome shotgun (WGS) entry which is preliminary data.</text>
</comment>
<dbReference type="InterPro" id="IPR013078">
    <property type="entry name" value="His_Pase_superF_clade-1"/>
</dbReference>
<dbReference type="Gene3D" id="3.40.50.1240">
    <property type="entry name" value="Phosphoglycerate mutase-like"/>
    <property type="match status" value="1"/>
</dbReference>
<name>A0A1J5S6G2_9ZZZZ</name>
<dbReference type="AlphaFoldDB" id="A0A1J5S6G2"/>
<dbReference type="InterPro" id="IPR029033">
    <property type="entry name" value="His_PPase_superfam"/>
</dbReference>
<gene>
    <name evidence="1" type="primary">sixA_3</name>
    <name evidence="1" type="ORF">GALL_182090</name>
</gene>
<dbReference type="SUPFAM" id="SSF53254">
    <property type="entry name" value="Phosphoglycerate mutase-like"/>
    <property type="match status" value="1"/>
</dbReference>
<dbReference type="Pfam" id="PF00300">
    <property type="entry name" value="His_Phos_1"/>
    <property type="match status" value="1"/>
</dbReference>
<sequence>MELILWRHAEAAEGQPDLGRALTEKGRRQAEHMANFLSGRLPQDTRILVSPALRAQQTAGALTPHFITAPNIGVHATPQTAIPAAGWPMAGGAVLLVGHQPWMGELASLLMTGHTDFWSIKKGAVWWFSRREREGDFQTVLRLVIAPDQL</sequence>
<dbReference type="SMART" id="SM00855">
    <property type="entry name" value="PGAM"/>
    <property type="match status" value="1"/>
</dbReference>
<protein>
    <submittedName>
        <fullName evidence="1">Phosphohistidine phosphatase SixA</fullName>
        <ecNumber evidence="1">3.1.3.-</ecNumber>
    </submittedName>
</protein>
<reference evidence="1" key="1">
    <citation type="submission" date="2016-10" db="EMBL/GenBank/DDBJ databases">
        <title>Sequence of Gallionella enrichment culture.</title>
        <authorList>
            <person name="Poehlein A."/>
            <person name="Muehling M."/>
            <person name="Daniel R."/>
        </authorList>
    </citation>
    <scope>NUCLEOTIDE SEQUENCE</scope>
</reference>
<proteinExistence type="predicted"/>
<accession>A0A1J5S6G2</accession>
<evidence type="ECO:0000313" key="1">
    <source>
        <dbReference type="EMBL" id="OIQ99812.1"/>
    </source>
</evidence>
<dbReference type="CDD" id="cd07067">
    <property type="entry name" value="HP_PGM_like"/>
    <property type="match status" value="1"/>
</dbReference>
<dbReference type="EC" id="3.1.3.-" evidence="1"/>
<dbReference type="EMBL" id="MLJW01000102">
    <property type="protein sequence ID" value="OIQ99812.1"/>
    <property type="molecule type" value="Genomic_DNA"/>
</dbReference>